<evidence type="ECO:0000313" key="8">
    <source>
        <dbReference type="Proteomes" id="UP000250003"/>
    </source>
</evidence>
<dbReference type="AlphaFoldDB" id="A0A2Z4UCP6"/>
<dbReference type="Proteomes" id="UP000250003">
    <property type="component" value="Chromosome"/>
</dbReference>
<feature type="transmembrane region" description="Helical" evidence="6">
    <location>
        <begin position="12"/>
        <end position="33"/>
    </location>
</feature>
<feature type="transmembrane region" description="Helical" evidence="6">
    <location>
        <begin position="142"/>
        <end position="168"/>
    </location>
</feature>
<keyword evidence="2" id="KW-1003">Cell membrane</keyword>
<feature type="transmembrane region" description="Helical" evidence="6">
    <location>
        <begin position="175"/>
        <end position="194"/>
    </location>
</feature>
<name>A0A2Z4UCP6_9FIRM</name>
<feature type="transmembrane region" description="Helical" evidence="6">
    <location>
        <begin position="441"/>
        <end position="465"/>
    </location>
</feature>
<keyword evidence="4 6" id="KW-1133">Transmembrane helix</keyword>
<dbReference type="OrthoDB" id="255482at2"/>
<reference evidence="8" key="1">
    <citation type="submission" date="2018-06" db="EMBL/GenBank/DDBJ databases">
        <title>Description of Blautia argi sp. nov., a new anaerobic isolated from dog feces.</title>
        <authorList>
            <person name="Chang Y.-H."/>
            <person name="Paek J."/>
            <person name="Shin Y."/>
        </authorList>
    </citation>
    <scope>NUCLEOTIDE SEQUENCE [LARGE SCALE GENOMIC DNA]</scope>
    <source>
        <strain evidence="8">KCTC 15426</strain>
    </source>
</reference>
<keyword evidence="3 6" id="KW-0812">Transmembrane</keyword>
<evidence type="ECO:0000256" key="2">
    <source>
        <dbReference type="ARBA" id="ARBA00022475"/>
    </source>
</evidence>
<dbReference type="EMBL" id="CP030280">
    <property type="protein sequence ID" value="AWY98629.1"/>
    <property type="molecule type" value="Genomic_DNA"/>
</dbReference>
<dbReference type="GO" id="GO:0005886">
    <property type="term" value="C:plasma membrane"/>
    <property type="evidence" value="ECO:0007669"/>
    <property type="project" value="UniProtKB-SubCell"/>
</dbReference>
<feature type="transmembrane region" description="Helical" evidence="6">
    <location>
        <begin position="259"/>
        <end position="279"/>
    </location>
</feature>
<evidence type="ECO:0000256" key="6">
    <source>
        <dbReference type="SAM" id="Phobius"/>
    </source>
</evidence>
<sequence length="468" mass="50042">MEKKKSKIQMKALNPMVLLAIIIIGCAIATYVVPAGQYDRILDPATEREIVDPNTFHYVEQNPVEIFALFKSVTLGLQRASYVIFFLFIIGGMFQIMEATGAIHNGMTLVVKKMAGKELLMIPVCMMVFGCGSAFAGNFEEFLAFVPLVLAVCIAMGFDSLVALGIIFCSAASGYAGAMTNAFTVGVAQGIAGLPMFSGIGFRACVFLALMAVSITYVTLYAGKVKKNPKNSLVYEFDKGKESDIDLSEAVKLTLRQKLVLLTLLGAMIVMVIGIIKFGFYIDELAALFLIAGLIAGFVGGLKPGQIAEEFLKGCGNLLFAGVMIGLCNAALIVLEDANIMDTIIHALAGLLDGLPPMLSACGMFVVQDLFNILVPSGSGQAAITMPLMAPLADLIGLTRQTSVLAFQLGDAFTNVMAPTGGELLAACAMAKIPWGKWAKWLFPLFLLWWIVAFLSLIVAVQIGYGPF</sequence>
<proteinExistence type="predicted"/>
<gene>
    <name evidence="7" type="ORF">DQQ01_11220</name>
</gene>
<evidence type="ECO:0000256" key="4">
    <source>
        <dbReference type="ARBA" id="ARBA00022989"/>
    </source>
</evidence>
<evidence type="ECO:0000256" key="5">
    <source>
        <dbReference type="ARBA" id="ARBA00023136"/>
    </source>
</evidence>
<dbReference type="KEGG" id="blau:DQQ01_11220"/>
<dbReference type="PANTHER" id="PTHR43652">
    <property type="entry name" value="BASIC AMINO ACID ANTIPORTER YFCC-RELATED"/>
    <property type="match status" value="1"/>
</dbReference>
<feature type="transmembrane region" description="Helical" evidence="6">
    <location>
        <begin position="285"/>
        <end position="302"/>
    </location>
</feature>
<dbReference type="RefSeq" id="WP_111920115.1">
    <property type="nucleotide sequence ID" value="NZ_CAUWHR010000009.1"/>
</dbReference>
<evidence type="ECO:0000256" key="1">
    <source>
        <dbReference type="ARBA" id="ARBA00004651"/>
    </source>
</evidence>
<organism evidence="7 8">
    <name type="scientific">Blautia argi</name>
    <dbReference type="NCBI Taxonomy" id="1912897"/>
    <lineage>
        <taxon>Bacteria</taxon>
        <taxon>Bacillati</taxon>
        <taxon>Bacillota</taxon>
        <taxon>Clostridia</taxon>
        <taxon>Lachnospirales</taxon>
        <taxon>Lachnospiraceae</taxon>
        <taxon>Blautia</taxon>
    </lineage>
</organism>
<feature type="transmembrane region" description="Helical" evidence="6">
    <location>
        <begin position="314"/>
        <end position="335"/>
    </location>
</feature>
<comment type="subcellular location">
    <subcellularLocation>
        <location evidence="1">Cell membrane</location>
        <topology evidence="1">Multi-pass membrane protein</topology>
    </subcellularLocation>
</comment>
<feature type="transmembrane region" description="Helical" evidence="6">
    <location>
        <begin position="200"/>
        <end position="222"/>
    </location>
</feature>
<dbReference type="Pfam" id="PF03606">
    <property type="entry name" value="DcuC"/>
    <property type="match status" value="1"/>
</dbReference>
<keyword evidence="8" id="KW-1185">Reference proteome</keyword>
<dbReference type="PANTHER" id="PTHR43652:SF2">
    <property type="entry name" value="BASIC AMINO ACID ANTIPORTER YFCC-RELATED"/>
    <property type="match status" value="1"/>
</dbReference>
<evidence type="ECO:0000256" key="3">
    <source>
        <dbReference type="ARBA" id="ARBA00022692"/>
    </source>
</evidence>
<protein>
    <submittedName>
        <fullName evidence="7">C4-dicarboxylate ABC transporter permease</fullName>
    </submittedName>
</protein>
<keyword evidence="5 6" id="KW-0472">Membrane</keyword>
<dbReference type="InterPro" id="IPR051679">
    <property type="entry name" value="DASS-Related_Transporters"/>
</dbReference>
<dbReference type="PROSITE" id="PS51257">
    <property type="entry name" value="PROKAR_LIPOPROTEIN"/>
    <property type="match status" value="1"/>
</dbReference>
<dbReference type="InterPro" id="IPR018385">
    <property type="entry name" value="C4_dicarb_anaerob_car-like"/>
</dbReference>
<feature type="transmembrane region" description="Helical" evidence="6">
    <location>
        <begin position="80"/>
        <end position="97"/>
    </location>
</feature>
<feature type="transmembrane region" description="Helical" evidence="6">
    <location>
        <begin position="118"/>
        <end position="136"/>
    </location>
</feature>
<accession>A0A2Z4UCP6</accession>
<evidence type="ECO:0000313" key="7">
    <source>
        <dbReference type="EMBL" id="AWY98629.1"/>
    </source>
</evidence>
<feature type="transmembrane region" description="Helical" evidence="6">
    <location>
        <begin position="355"/>
        <end position="375"/>
    </location>
</feature>